<dbReference type="OrthoDB" id="594159at2"/>
<dbReference type="Pfam" id="PF03756">
    <property type="entry name" value="AfsA"/>
    <property type="match status" value="1"/>
</dbReference>
<proteinExistence type="predicted"/>
<dbReference type="RefSeq" id="WP_115100774.1">
    <property type="nucleotide sequence ID" value="NZ_QHKS01000006.1"/>
</dbReference>
<dbReference type="AlphaFoldDB" id="A0A370NAZ3"/>
<evidence type="ECO:0000313" key="2">
    <source>
        <dbReference type="EMBL" id="RDK02745.1"/>
    </source>
</evidence>
<dbReference type="Proteomes" id="UP000254875">
    <property type="component" value="Unassembled WGS sequence"/>
</dbReference>
<dbReference type="EMBL" id="QHKS01000006">
    <property type="protein sequence ID" value="RDK02745.1"/>
    <property type="molecule type" value="Genomic_DNA"/>
</dbReference>
<reference evidence="3" key="1">
    <citation type="submission" date="2018-05" db="EMBL/GenBank/DDBJ databases">
        <authorList>
            <person name="Feng T."/>
        </authorList>
    </citation>
    <scope>NUCLEOTIDE SEQUENCE [LARGE SCALE GENOMIC DNA]</scope>
    <source>
        <strain evidence="3">S27</strain>
    </source>
</reference>
<comment type="caution">
    <text evidence="2">The sequence shown here is derived from an EMBL/GenBank/DDBJ whole genome shotgun (WGS) entry which is preliminary data.</text>
</comment>
<dbReference type="InterPro" id="IPR005509">
    <property type="entry name" value="AfsA_hotdog_dom"/>
</dbReference>
<sequence>MSEVQAMGLQCPFLTAVGLPLEAPRSATVHRARIVVGSRIKSQCDHERLISVDEARRLIDGWSAADGTLALVVGQGLDDASLHGVYAAVERRGPCVVLSPSAPPRRASRRLTHKHVEPNIAITDPLAGGDGSYSCALLLDERSADVSDHLTGRHIPGQMIAEAARQTAIAVTERFFLPPGRPVEVRFVTHEMSVSYADFVLPLPIDIRCVPLKLRRASSCSLRVSYEMHFTQLRQVAAVAQFSISVVDRRYFDSREKALLDALYGQLAAA</sequence>
<gene>
    <name evidence="2" type="ORF">DLM46_10865</name>
</gene>
<protein>
    <recommendedName>
        <fullName evidence="1">A-factor biosynthesis hotdog domain-containing protein</fullName>
    </recommendedName>
</protein>
<name>A0A370NAZ3_9BURK</name>
<evidence type="ECO:0000259" key="1">
    <source>
        <dbReference type="Pfam" id="PF03756"/>
    </source>
</evidence>
<feature type="domain" description="A-factor biosynthesis hotdog" evidence="1">
    <location>
        <begin position="113"/>
        <end position="242"/>
    </location>
</feature>
<organism evidence="2 3">
    <name type="scientific">Paraburkholderia lacunae</name>
    <dbReference type="NCBI Taxonomy" id="2211104"/>
    <lineage>
        <taxon>Bacteria</taxon>
        <taxon>Pseudomonadati</taxon>
        <taxon>Pseudomonadota</taxon>
        <taxon>Betaproteobacteria</taxon>
        <taxon>Burkholderiales</taxon>
        <taxon>Burkholderiaceae</taxon>
        <taxon>Paraburkholderia</taxon>
    </lineage>
</organism>
<evidence type="ECO:0000313" key="3">
    <source>
        <dbReference type="Proteomes" id="UP000254875"/>
    </source>
</evidence>
<accession>A0A370NAZ3</accession>
<keyword evidence="3" id="KW-1185">Reference proteome</keyword>